<dbReference type="PANTHER" id="PTHR33481">
    <property type="entry name" value="REVERSE TRANSCRIPTASE"/>
    <property type="match status" value="1"/>
</dbReference>
<name>A0AAI8VMH3_9PEZI</name>
<dbReference type="InterPro" id="IPR000477">
    <property type="entry name" value="RT_dom"/>
</dbReference>
<protein>
    <submittedName>
        <fullName evidence="2">Uu.00g087740.m01.CDS01</fullName>
    </submittedName>
</protein>
<dbReference type="PANTHER" id="PTHR33481:SF1">
    <property type="entry name" value="ENDONUCLEASE_EXONUCLEASE_PHOSPHATASE DOMAIN-CONTAINING PROTEIN-RELATED"/>
    <property type="match status" value="1"/>
</dbReference>
<keyword evidence="3" id="KW-1185">Reference proteome</keyword>
<proteinExistence type="predicted"/>
<accession>A0AAI8VMH3</accession>
<dbReference type="PROSITE" id="PS50878">
    <property type="entry name" value="RT_POL"/>
    <property type="match status" value="1"/>
</dbReference>
<dbReference type="EMBL" id="CAUWAG010000010">
    <property type="protein sequence ID" value="CAJ2507588.1"/>
    <property type="molecule type" value="Genomic_DNA"/>
</dbReference>
<dbReference type="Proteomes" id="UP001295740">
    <property type="component" value="Unassembled WGS sequence"/>
</dbReference>
<sequence length="278" mass="31317">MVVKAVHTGWSYGAVATLMQLDITGAFDAVVFTRLSHILWKKGYPMWIIRWIKSYINGRSAKLLFDRKESAAQELSAGVPKGSPASLILFLLYVATLYEELEAAGLPMMVVGFADDTNMLAVHPDAKRNCEVLEEAYQKFVGAVPQYYYRLRKHEASALCQVRTETIGLRAFLFQRRVPGEAIPHCDYGEKETAYHVTVRCTLYAAQRGRLQASLGTRMLRSRRDFESLLSDPDETPKFIQWFLRLGLLGMFSLARKLSGGEVAQQAPKSQTAEDIEQ</sequence>
<evidence type="ECO:0000313" key="3">
    <source>
        <dbReference type="Proteomes" id="UP001295740"/>
    </source>
</evidence>
<evidence type="ECO:0000259" key="1">
    <source>
        <dbReference type="PROSITE" id="PS50878"/>
    </source>
</evidence>
<dbReference type="AlphaFoldDB" id="A0AAI8VMH3"/>
<evidence type="ECO:0000313" key="2">
    <source>
        <dbReference type="EMBL" id="CAJ2507588.1"/>
    </source>
</evidence>
<gene>
    <name evidence="2" type="ORF">KHLLAP_LOCUS8056</name>
</gene>
<organism evidence="2 3">
    <name type="scientific">Anthostomella pinea</name>
    <dbReference type="NCBI Taxonomy" id="933095"/>
    <lineage>
        <taxon>Eukaryota</taxon>
        <taxon>Fungi</taxon>
        <taxon>Dikarya</taxon>
        <taxon>Ascomycota</taxon>
        <taxon>Pezizomycotina</taxon>
        <taxon>Sordariomycetes</taxon>
        <taxon>Xylariomycetidae</taxon>
        <taxon>Xylariales</taxon>
        <taxon>Xylariaceae</taxon>
        <taxon>Anthostomella</taxon>
    </lineage>
</organism>
<dbReference type="Pfam" id="PF00078">
    <property type="entry name" value="RVT_1"/>
    <property type="match status" value="1"/>
</dbReference>
<reference evidence="2" key="1">
    <citation type="submission" date="2023-10" db="EMBL/GenBank/DDBJ databases">
        <authorList>
            <person name="Hackl T."/>
        </authorList>
    </citation>
    <scope>NUCLEOTIDE SEQUENCE</scope>
</reference>
<feature type="domain" description="Reverse transcriptase" evidence="1">
    <location>
        <begin position="1"/>
        <end position="171"/>
    </location>
</feature>
<comment type="caution">
    <text evidence="2">The sequence shown here is derived from an EMBL/GenBank/DDBJ whole genome shotgun (WGS) entry which is preliminary data.</text>
</comment>